<proteinExistence type="predicted"/>
<organism evidence="1">
    <name type="scientific">marine sediment metagenome</name>
    <dbReference type="NCBI Taxonomy" id="412755"/>
    <lineage>
        <taxon>unclassified sequences</taxon>
        <taxon>metagenomes</taxon>
        <taxon>ecological metagenomes</taxon>
    </lineage>
</organism>
<evidence type="ECO:0000313" key="1">
    <source>
        <dbReference type="EMBL" id="KKN77058.1"/>
    </source>
</evidence>
<protein>
    <submittedName>
        <fullName evidence="1">Uncharacterized protein</fullName>
    </submittedName>
</protein>
<sequence length="56" mass="6333">MEYFKGDKIEYTGETQTLSGKLAYAFRYVEGHKIGQVGWTYTPANVPSAMSHLFVN</sequence>
<dbReference type="AlphaFoldDB" id="A0A0F9WFK2"/>
<name>A0A0F9WFK2_9ZZZZ</name>
<gene>
    <name evidence="1" type="ORF">LCGC14_0363970</name>
</gene>
<dbReference type="EMBL" id="LAZR01000285">
    <property type="protein sequence ID" value="KKN77058.1"/>
    <property type="molecule type" value="Genomic_DNA"/>
</dbReference>
<reference evidence="1" key="1">
    <citation type="journal article" date="2015" name="Nature">
        <title>Complex archaea that bridge the gap between prokaryotes and eukaryotes.</title>
        <authorList>
            <person name="Spang A."/>
            <person name="Saw J.H."/>
            <person name="Jorgensen S.L."/>
            <person name="Zaremba-Niedzwiedzka K."/>
            <person name="Martijn J."/>
            <person name="Lind A.E."/>
            <person name="van Eijk R."/>
            <person name="Schleper C."/>
            <person name="Guy L."/>
            <person name="Ettema T.J."/>
        </authorList>
    </citation>
    <scope>NUCLEOTIDE SEQUENCE</scope>
</reference>
<accession>A0A0F9WFK2</accession>
<comment type="caution">
    <text evidence="1">The sequence shown here is derived from an EMBL/GenBank/DDBJ whole genome shotgun (WGS) entry which is preliminary data.</text>
</comment>